<evidence type="ECO:0000313" key="1">
    <source>
        <dbReference type="EMBL" id="RJF91455.1"/>
    </source>
</evidence>
<dbReference type="Proteomes" id="UP000286100">
    <property type="component" value="Unassembled WGS sequence"/>
</dbReference>
<dbReference type="EMBL" id="QYUM01000003">
    <property type="protein sequence ID" value="RJF91455.1"/>
    <property type="molecule type" value="Genomic_DNA"/>
</dbReference>
<dbReference type="OrthoDB" id="2062670at2"/>
<comment type="caution">
    <text evidence="1">The sequence shown here is derived from an EMBL/GenBank/DDBJ whole genome shotgun (WGS) entry which is preliminary data.</text>
</comment>
<reference evidence="1 2" key="1">
    <citation type="submission" date="2018-09" db="EMBL/GenBank/DDBJ databases">
        <authorList>
            <person name="Zhu H."/>
        </authorList>
    </citation>
    <scope>NUCLEOTIDE SEQUENCE [LARGE SCALE GENOMIC DNA]</scope>
    <source>
        <strain evidence="1 2">K2R01-6</strain>
    </source>
</reference>
<dbReference type="GO" id="GO:0016787">
    <property type="term" value="F:hydrolase activity"/>
    <property type="evidence" value="ECO:0007669"/>
    <property type="project" value="UniProtKB-KW"/>
</dbReference>
<keyword evidence="2" id="KW-1185">Reference proteome</keyword>
<sequence length="422" mass="45278">MSLGHRSEGSVATATAGLRGTIWNPDLLPGDVSLTAHALTTADGASVTGYLFRRGGERTVVCSMHPRECVVTNFVVPEVLQGGCAMWVMAPRSPGNDLRLEHETALLDLAAGQIFLRETMGFEYCILQGTSGGGPLAAFYCQQAGRAPAARLTHSPGGRPVKLASATMPLPDGVIFMSAHPGQGQLLLTQIDPAVTDEGDPFRIDEGISAFSTANGFRKPPESSSYAPEFLARYRAAQRARIVRIDAFARQLLERKADARRRSKAGGDEEAAALAAHSPIFQVWRTDADPRCFDLSLDPSDRAYGSVWGANPLVSNLGSIGFARTCTPEGWLSNWSALSTNVSMEACAPDLAVPVQVIEFTGDNSVFPSDAARIFEAIGSADKERHAVHGNHHGQPIVEGAANGQRVAGQLIRNWLEHHRFR</sequence>
<dbReference type="Gene3D" id="3.40.50.1820">
    <property type="entry name" value="alpha/beta hydrolase"/>
    <property type="match status" value="1"/>
</dbReference>
<proteinExistence type="predicted"/>
<keyword evidence="1" id="KW-0378">Hydrolase</keyword>
<accession>A0A418WN79</accession>
<dbReference type="SUPFAM" id="SSF53474">
    <property type="entry name" value="alpha/beta-Hydrolases"/>
    <property type="match status" value="1"/>
</dbReference>
<dbReference type="AlphaFoldDB" id="A0A418WN79"/>
<name>A0A418WN79_9SPHN</name>
<protein>
    <submittedName>
        <fullName evidence="1">Alpha/beta hydrolase</fullName>
    </submittedName>
</protein>
<evidence type="ECO:0000313" key="2">
    <source>
        <dbReference type="Proteomes" id="UP000286100"/>
    </source>
</evidence>
<gene>
    <name evidence="1" type="ORF">D3876_08315</name>
</gene>
<organism evidence="1 2">
    <name type="scientific">Sphingomonas cavernae</name>
    <dbReference type="NCBI Taxonomy" id="2320861"/>
    <lineage>
        <taxon>Bacteria</taxon>
        <taxon>Pseudomonadati</taxon>
        <taxon>Pseudomonadota</taxon>
        <taxon>Alphaproteobacteria</taxon>
        <taxon>Sphingomonadales</taxon>
        <taxon>Sphingomonadaceae</taxon>
        <taxon>Sphingomonas</taxon>
    </lineage>
</organism>
<dbReference type="InterPro" id="IPR029058">
    <property type="entry name" value="AB_hydrolase_fold"/>
</dbReference>